<dbReference type="Pfam" id="PF03140">
    <property type="entry name" value="DUF247"/>
    <property type="match status" value="1"/>
</dbReference>
<evidence type="ECO:0000313" key="3">
    <source>
        <dbReference type="Proteomes" id="UP001180020"/>
    </source>
</evidence>
<comment type="caution">
    <text evidence="2">The sequence shown here is derived from an EMBL/GenBank/DDBJ whole genome shotgun (WGS) entry which is preliminary data.</text>
</comment>
<evidence type="ECO:0000313" key="2">
    <source>
        <dbReference type="EMBL" id="KAK1298016.1"/>
    </source>
</evidence>
<gene>
    <name evidence="2" type="ORF">QJS10_CPB14g01300</name>
</gene>
<reference evidence="2" key="1">
    <citation type="journal article" date="2023" name="Nat. Commun.">
        <title>Diploid and tetraploid genomes of Acorus and the evolution of monocots.</title>
        <authorList>
            <person name="Ma L."/>
            <person name="Liu K.W."/>
            <person name="Li Z."/>
            <person name="Hsiao Y.Y."/>
            <person name="Qi Y."/>
            <person name="Fu T."/>
            <person name="Tang G.D."/>
            <person name="Zhang D."/>
            <person name="Sun W.H."/>
            <person name="Liu D.K."/>
            <person name="Li Y."/>
            <person name="Chen G.Z."/>
            <person name="Liu X.D."/>
            <person name="Liao X.Y."/>
            <person name="Jiang Y.T."/>
            <person name="Yu X."/>
            <person name="Hao Y."/>
            <person name="Huang J."/>
            <person name="Zhao X.W."/>
            <person name="Ke S."/>
            <person name="Chen Y.Y."/>
            <person name="Wu W.L."/>
            <person name="Hsu J.L."/>
            <person name="Lin Y.F."/>
            <person name="Huang M.D."/>
            <person name="Li C.Y."/>
            <person name="Huang L."/>
            <person name="Wang Z.W."/>
            <person name="Zhao X."/>
            <person name="Zhong W.Y."/>
            <person name="Peng D.H."/>
            <person name="Ahmad S."/>
            <person name="Lan S."/>
            <person name="Zhang J.S."/>
            <person name="Tsai W.C."/>
            <person name="Van de Peer Y."/>
            <person name="Liu Z.J."/>
        </authorList>
    </citation>
    <scope>NUCLEOTIDE SEQUENCE</scope>
    <source>
        <strain evidence="2">CP</strain>
    </source>
</reference>
<keyword evidence="1" id="KW-0812">Transmembrane</keyword>
<dbReference type="PANTHER" id="PTHR31170">
    <property type="entry name" value="BNAC04G53230D PROTEIN"/>
    <property type="match status" value="1"/>
</dbReference>
<keyword evidence="1" id="KW-0472">Membrane</keyword>
<accession>A0AAV9DAV1</accession>
<sequence>MVMANGDQVESLRRRMKEVHCNRWRQEPCSIYRVPFKLRWSHVDAYDPSLIYRGPYDPFYVSIGPYHRGKPQLQPMEEFKLRALQHLLSRNPTITLERCLEEMKGLELRARSCYSEVIDMSGEEFVEMMLLDGCFTVFVLTCELNDLVWMPGEGLHETGHNVDGGGIAPRVSLLDDVMYDLLLLENQIPFFVLKALFNLLITGFHNENISLEHLAIEHFPAIYPGIRDSNPSVTGDKVQHLLHLLYLSIIPVIEPRKPVASSKKFHRSDLLPIFSQERASSSKGQDKVKPQEWIPTITQMKEAGVMFKVKNSTSFLDVSFRNGVMEIPTLVLNDTTKSVLPNLIAYDQCYRYTKFHVTYYTIFMDCLVNTPADVSILLDEAIIMNNLSSENEAAQFINQLSIEVRCDWKNSYLLDLFSEVNRFCGLRRNKWRAKLVHNYFSCPWAILSLMAAIVLLILTLLQTFFGIDSYYHPLS</sequence>
<dbReference type="InterPro" id="IPR004158">
    <property type="entry name" value="DUF247_pln"/>
</dbReference>
<dbReference type="EMBL" id="JAUJYO010000014">
    <property type="protein sequence ID" value="KAK1298016.1"/>
    <property type="molecule type" value="Genomic_DNA"/>
</dbReference>
<dbReference type="AlphaFoldDB" id="A0AAV9DAV1"/>
<feature type="transmembrane region" description="Helical" evidence="1">
    <location>
        <begin position="444"/>
        <end position="467"/>
    </location>
</feature>
<keyword evidence="3" id="KW-1185">Reference proteome</keyword>
<proteinExistence type="predicted"/>
<name>A0AAV9DAV1_ACOCL</name>
<dbReference type="Proteomes" id="UP001180020">
    <property type="component" value="Unassembled WGS sequence"/>
</dbReference>
<dbReference type="PANTHER" id="PTHR31170:SF25">
    <property type="entry name" value="BNAA09G04570D PROTEIN"/>
    <property type="match status" value="1"/>
</dbReference>
<organism evidence="2 3">
    <name type="scientific">Acorus calamus</name>
    <name type="common">Sweet flag</name>
    <dbReference type="NCBI Taxonomy" id="4465"/>
    <lineage>
        <taxon>Eukaryota</taxon>
        <taxon>Viridiplantae</taxon>
        <taxon>Streptophyta</taxon>
        <taxon>Embryophyta</taxon>
        <taxon>Tracheophyta</taxon>
        <taxon>Spermatophyta</taxon>
        <taxon>Magnoliopsida</taxon>
        <taxon>Liliopsida</taxon>
        <taxon>Acoraceae</taxon>
        <taxon>Acorus</taxon>
    </lineage>
</organism>
<keyword evidence="1" id="KW-1133">Transmembrane helix</keyword>
<protein>
    <submittedName>
        <fullName evidence="2">UPF0481 protein</fullName>
    </submittedName>
</protein>
<reference evidence="2" key="2">
    <citation type="submission" date="2023-06" db="EMBL/GenBank/DDBJ databases">
        <authorList>
            <person name="Ma L."/>
            <person name="Liu K.-W."/>
            <person name="Li Z."/>
            <person name="Hsiao Y.-Y."/>
            <person name="Qi Y."/>
            <person name="Fu T."/>
            <person name="Tang G."/>
            <person name="Zhang D."/>
            <person name="Sun W.-H."/>
            <person name="Liu D.-K."/>
            <person name="Li Y."/>
            <person name="Chen G.-Z."/>
            <person name="Liu X.-D."/>
            <person name="Liao X.-Y."/>
            <person name="Jiang Y.-T."/>
            <person name="Yu X."/>
            <person name="Hao Y."/>
            <person name="Huang J."/>
            <person name="Zhao X.-W."/>
            <person name="Ke S."/>
            <person name="Chen Y.-Y."/>
            <person name="Wu W.-L."/>
            <person name="Hsu J.-L."/>
            <person name="Lin Y.-F."/>
            <person name="Huang M.-D."/>
            <person name="Li C.-Y."/>
            <person name="Huang L."/>
            <person name="Wang Z.-W."/>
            <person name="Zhao X."/>
            <person name="Zhong W.-Y."/>
            <person name="Peng D.-H."/>
            <person name="Ahmad S."/>
            <person name="Lan S."/>
            <person name="Zhang J.-S."/>
            <person name="Tsai W.-C."/>
            <person name="Van De Peer Y."/>
            <person name="Liu Z.-J."/>
        </authorList>
    </citation>
    <scope>NUCLEOTIDE SEQUENCE</scope>
    <source>
        <strain evidence="2">CP</strain>
        <tissue evidence="2">Leaves</tissue>
    </source>
</reference>
<evidence type="ECO:0000256" key="1">
    <source>
        <dbReference type="SAM" id="Phobius"/>
    </source>
</evidence>